<name>A0A5B7JQ66_PORTR</name>
<dbReference type="EMBL" id="VSRR010108204">
    <property type="protein sequence ID" value="MPC96999.1"/>
    <property type="molecule type" value="Genomic_DNA"/>
</dbReference>
<accession>A0A5B7JQ66</accession>
<dbReference type="Proteomes" id="UP000324222">
    <property type="component" value="Unassembled WGS sequence"/>
</dbReference>
<dbReference type="AlphaFoldDB" id="A0A5B7JQ66"/>
<evidence type="ECO:0000313" key="3">
    <source>
        <dbReference type="Proteomes" id="UP000324222"/>
    </source>
</evidence>
<feature type="region of interest" description="Disordered" evidence="1">
    <location>
        <begin position="31"/>
        <end position="78"/>
    </location>
</feature>
<reference evidence="2 3" key="1">
    <citation type="submission" date="2019-05" db="EMBL/GenBank/DDBJ databases">
        <title>Another draft genome of Portunus trituberculatus and its Hox gene families provides insights of decapod evolution.</title>
        <authorList>
            <person name="Jeong J.-H."/>
            <person name="Song I."/>
            <person name="Kim S."/>
            <person name="Choi T."/>
            <person name="Kim D."/>
            <person name="Ryu S."/>
            <person name="Kim W."/>
        </authorList>
    </citation>
    <scope>NUCLEOTIDE SEQUENCE [LARGE SCALE GENOMIC DNA]</scope>
    <source>
        <tissue evidence="2">Muscle</tissue>
    </source>
</reference>
<keyword evidence="3" id="KW-1185">Reference proteome</keyword>
<evidence type="ECO:0000313" key="2">
    <source>
        <dbReference type="EMBL" id="MPC96999.1"/>
    </source>
</evidence>
<evidence type="ECO:0000256" key="1">
    <source>
        <dbReference type="SAM" id="MobiDB-lite"/>
    </source>
</evidence>
<sequence>MERPHNHFSVNWMSNKIQPFVLHWEHLSPPQSVPFRQRLPSPPCHTDAPPSLSGPTPNLPPPLDVMPSTPSSCGTARSHFMAPCHIKPTHPL</sequence>
<protein>
    <submittedName>
        <fullName evidence="2">Uncharacterized protein</fullName>
    </submittedName>
</protein>
<comment type="caution">
    <text evidence="2">The sequence shown here is derived from an EMBL/GenBank/DDBJ whole genome shotgun (WGS) entry which is preliminary data.</text>
</comment>
<organism evidence="2 3">
    <name type="scientific">Portunus trituberculatus</name>
    <name type="common">Swimming crab</name>
    <name type="synonym">Neptunus trituberculatus</name>
    <dbReference type="NCBI Taxonomy" id="210409"/>
    <lineage>
        <taxon>Eukaryota</taxon>
        <taxon>Metazoa</taxon>
        <taxon>Ecdysozoa</taxon>
        <taxon>Arthropoda</taxon>
        <taxon>Crustacea</taxon>
        <taxon>Multicrustacea</taxon>
        <taxon>Malacostraca</taxon>
        <taxon>Eumalacostraca</taxon>
        <taxon>Eucarida</taxon>
        <taxon>Decapoda</taxon>
        <taxon>Pleocyemata</taxon>
        <taxon>Brachyura</taxon>
        <taxon>Eubrachyura</taxon>
        <taxon>Portunoidea</taxon>
        <taxon>Portunidae</taxon>
        <taxon>Portuninae</taxon>
        <taxon>Portunus</taxon>
    </lineage>
</organism>
<gene>
    <name evidence="2" type="ORF">E2C01_092286</name>
</gene>
<proteinExistence type="predicted"/>